<evidence type="ECO:0000259" key="1">
    <source>
        <dbReference type="Pfam" id="PF14206"/>
    </source>
</evidence>
<accession>A0A419HJV5</accession>
<dbReference type="AlphaFoldDB" id="A0A419HJV5"/>
<dbReference type="Pfam" id="PF14206">
    <property type="entry name" value="Cys_rich_CPCC"/>
    <property type="match status" value="1"/>
</dbReference>
<dbReference type="OrthoDB" id="1456570at2"/>
<sequence length="126" mass="14550">MNLEYPCPCCGYLVHGEPPGSYAICPVCDWEDDLVQLRWPTYAPGANRSSLVEAQLAVTVTSAGCLYRREPHWRPIDLRRDGFDEDEVLRGPWPDDRTTLYWWRSGYWKRGSGDETSRCHGEPEEE</sequence>
<dbReference type="EMBL" id="QZFV01000152">
    <property type="protein sequence ID" value="RJQ76067.1"/>
    <property type="molecule type" value="Genomic_DNA"/>
</dbReference>
<comment type="caution">
    <text evidence="2">The sequence shown here is derived from an EMBL/GenBank/DDBJ whole genome shotgun (WGS) entry which is preliminary data.</text>
</comment>
<dbReference type="Proteomes" id="UP000285112">
    <property type="component" value="Unassembled WGS sequence"/>
</dbReference>
<proteinExistence type="predicted"/>
<gene>
    <name evidence="2" type="ORF">D5S19_30830</name>
</gene>
<feature type="domain" description="Cysteine-rich CPCC" evidence="1">
    <location>
        <begin position="5"/>
        <end position="63"/>
    </location>
</feature>
<protein>
    <recommendedName>
        <fullName evidence="1">Cysteine-rich CPCC domain-containing protein</fullName>
    </recommendedName>
</protein>
<dbReference type="RefSeq" id="WP_120026863.1">
    <property type="nucleotide sequence ID" value="NZ_QZFV01000152.1"/>
</dbReference>
<name>A0A419HJV5_9PSEU</name>
<dbReference type="InterPro" id="IPR025983">
    <property type="entry name" value="Cys_rich_CPCC"/>
</dbReference>
<keyword evidence="3" id="KW-1185">Reference proteome</keyword>
<organism evidence="2 3">
    <name type="scientific">Amycolatopsis panacis</name>
    <dbReference type="NCBI Taxonomy" id="2340917"/>
    <lineage>
        <taxon>Bacteria</taxon>
        <taxon>Bacillati</taxon>
        <taxon>Actinomycetota</taxon>
        <taxon>Actinomycetes</taxon>
        <taxon>Pseudonocardiales</taxon>
        <taxon>Pseudonocardiaceae</taxon>
        <taxon>Amycolatopsis</taxon>
    </lineage>
</organism>
<reference evidence="2 3" key="1">
    <citation type="submission" date="2018-09" db="EMBL/GenBank/DDBJ databases">
        <title>YIM PH 21725 draft genome.</title>
        <authorList>
            <person name="Miao C."/>
        </authorList>
    </citation>
    <scope>NUCLEOTIDE SEQUENCE [LARGE SCALE GENOMIC DNA]</scope>
    <source>
        <strain evidence="3">YIM PH21725</strain>
    </source>
</reference>
<evidence type="ECO:0000313" key="2">
    <source>
        <dbReference type="EMBL" id="RJQ76067.1"/>
    </source>
</evidence>
<evidence type="ECO:0000313" key="3">
    <source>
        <dbReference type="Proteomes" id="UP000285112"/>
    </source>
</evidence>